<comment type="caution">
    <text evidence="3">The sequence shown here is derived from an EMBL/GenBank/DDBJ whole genome shotgun (WGS) entry which is preliminary data.</text>
</comment>
<evidence type="ECO:0000256" key="1">
    <source>
        <dbReference type="SAM" id="Coils"/>
    </source>
</evidence>
<evidence type="ECO:0000259" key="2">
    <source>
        <dbReference type="Pfam" id="PF10145"/>
    </source>
</evidence>
<evidence type="ECO:0000313" key="3">
    <source>
        <dbReference type="EMBL" id="RHI25828.1"/>
    </source>
</evidence>
<gene>
    <name evidence="3" type="ORF">DW172_03885</name>
</gene>
<organism evidence="3 4">
    <name type="scientific">Agathobacter rectalis</name>
    <dbReference type="NCBI Taxonomy" id="39491"/>
    <lineage>
        <taxon>Bacteria</taxon>
        <taxon>Bacillati</taxon>
        <taxon>Bacillota</taxon>
        <taxon>Clostridia</taxon>
        <taxon>Lachnospirales</taxon>
        <taxon>Lachnospiraceae</taxon>
        <taxon>Agathobacter</taxon>
    </lineage>
</organism>
<evidence type="ECO:0000313" key="4">
    <source>
        <dbReference type="Proteomes" id="UP000285865"/>
    </source>
</evidence>
<keyword evidence="1" id="KW-0175">Coiled coil</keyword>
<feature type="coiled-coil region" evidence="1">
    <location>
        <begin position="734"/>
        <end position="761"/>
    </location>
</feature>
<dbReference type="Proteomes" id="UP000285865">
    <property type="component" value="Unassembled WGS sequence"/>
</dbReference>
<feature type="coiled-coil region" evidence="1">
    <location>
        <begin position="597"/>
        <end position="624"/>
    </location>
</feature>
<dbReference type="NCBIfam" id="TIGR01760">
    <property type="entry name" value="tape_meas_TP901"/>
    <property type="match status" value="1"/>
</dbReference>
<name>A0A414ZRI1_9FIRM</name>
<dbReference type="RefSeq" id="WP_118257304.1">
    <property type="nucleotide sequence ID" value="NZ_QRKN01000001.1"/>
</dbReference>
<proteinExistence type="predicted"/>
<dbReference type="Pfam" id="PF10145">
    <property type="entry name" value="PhageMin_Tail"/>
    <property type="match status" value="1"/>
</dbReference>
<dbReference type="InterPro" id="IPR010090">
    <property type="entry name" value="Phage_tape_meas"/>
</dbReference>
<accession>A0A414ZRI1</accession>
<reference evidence="3 4" key="1">
    <citation type="submission" date="2018-08" db="EMBL/GenBank/DDBJ databases">
        <title>A genome reference for cultivated species of the human gut microbiota.</title>
        <authorList>
            <person name="Zou Y."/>
            <person name="Xue W."/>
            <person name="Luo G."/>
        </authorList>
    </citation>
    <scope>NUCLEOTIDE SEQUENCE [LARGE SCALE GENOMIC DNA]</scope>
    <source>
        <strain evidence="3 4">AM16-11</strain>
    </source>
</reference>
<feature type="domain" description="Phage tail tape measure protein" evidence="2">
    <location>
        <begin position="1060"/>
        <end position="1267"/>
    </location>
</feature>
<feature type="coiled-coil region" evidence="1">
    <location>
        <begin position="153"/>
        <end position="224"/>
    </location>
</feature>
<sequence>MADEIKLKAPTVEQQVVVNINGEDKLKSFADTLDKISNNKNLQKYWKTQQDLINATADAYGNFQKKASKDNASELIKVTNALKAMSGTDLSHILPDFDKISKSMAEAQKVAGDIDSAFSVKGFKEAFDSFEALKAYGTDIQKLFSHFGVSSDIGELQQNVRLLEGEVEKLTRKLSNARNANEELRNEFENFKVGSGFADKLDELDRLKLDMQNIRNEAIQTFNQFLDANKIDRYDWFNDDRFAEYFEKLENGTLTATDAIRRFKSEYSYLLEESYKSSGDSFGLDQLQAFSTKLDSIFYQVEETSNKINDILSNGVIAKSVQNLSEDTTLSDSQRSIFGNILQDEKSLKSITALFQKLIDETNQTKNTEICNTEQFAKIESLFTNIESSLSSIKGVLVDVGDGEELSPLLSEINNIQTAIVGLSSSLNNLHFNMNIDMGTDNQMEAKIQEKAAKALNAYEKLFNGLKMSGYGGEVVNNKFFDFDINKFDTTIGKVKAYKDIIERLRKEAKEYYGGTDLLRTQTDDKLWRSASSAGGQLTQAINETAKNKTDNPLTELFGKTDLSGVIEQLNTIISKLDEISVSAKGFTETFKNGLNVNASVEEIEKLTNRVKELEAELAKIKTPATTIPSEDMKDAFSKTSENLEQVAQSEQKVQQEAVATDKALDNISFTPNTEGFEDIIAKFGILREQAEQITKIVKTTKQTADGTPNISYKATLRNGSSYYLGENSTPQVLNASETVYDAKADNAKKLEREKQIWNELTISLERYATIQKRIASNNALSTDNEEAIKLLEHIHELQRNDILPTEKLTASNEKLQQINQTVTDLKAKLKESTLDSLQGSIDKYQKVYDQRKTYSSDFTPSEQYTKNLTELDTAIGNLVEYRNTLKNVSEVTVKQEAELKGLVMACEKASDSFKSLSASEKGASQIAIDKLVQRINKDLDECTNYSKEAKLGLRALRDELESANPRNLKEITSEIINIENAEIRAGRAGRSFFDTLKNSGFHQIAAQMAGMFGLYDAINIGKEGFNVVRELNTALTEMRKVSDETVQSLKDYQVTTFDTADAVGTTAKQIQNSTADWMRLGESMNQAAESAKDANVLLNVSEFEGIDEATESLVSMSQAYKDLDKMDIIDVLNNIGNNYSISTDGLATALKDSASALVTANNDLNEAVSLTTAGNAITQDPSKVGAGLRTISLRLVGTEEAKQELSDLGEETDGMITTVSKLRDTIMDATKAASSDGKGFDILDSNGNYKSTYEIMQGLADLYDNIVKKDKELGTNNLNLLLETIAGKNRSNIAASILQNGDMLRSVYEDAQNSEGSAEKELNSYLDSIDGKMAQLENRAQEFWFKIIDSETIKNGIDLLSTLIKGATDFVDTVGLLPTVLAGISTALSFKNVGGNKMHFPMNILDNIHNLLWIQRFRVCYP</sequence>
<dbReference type="EMBL" id="QRKN01000001">
    <property type="protein sequence ID" value="RHI25828.1"/>
    <property type="molecule type" value="Genomic_DNA"/>
</dbReference>
<feature type="coiled-coil region" evidence="1">
    <location>
        <begin position="809"/>
        <end position="836"/>
    </location>
</feature>
<protein>
    <submittedName>
        <fullName evidence="3">Phage tail tape measure protein</fullName>
    </submittedName>
</protein>